<accession>A0AAE1BCG2</accession>
<dbReference type="AlphaFoldDB" id="A0AAE1BCG2"/>
<proteinExistence type="predicted"/>
<sequence>MHTKQNQRKHPTTQHITVITLFIELERGTSSKKQALSVVTEVTEVTETAVSQHRSFNNQYQSTGSSVFRPLFWTSFDRCFVSDVCDAKTSDGCEWFNRNPLSYM</sequence>
<evidence type="ECO:0000313" key="2">
    <source>
        <dbReference type="Proteomes" id="UP001283361"/>
    </source>
</evidence>
<comment type="caution">
    <text evidence="1">The sequence shown here is derived from an EMBL/GenBank/DDBJ whole genome shotgun (WGS) entry which is preliminary data.</text>
</comment>
<gene>
    <name evidence="1" type="ORF">RRG08_027538</name>
</gene>
<dbReference type="Proteomes" id="UP001283361">
    <property type="component" value="Unassembled WGS sequence"/>
</dbReference>
<dbReference type="EMBL" id="JAWDGP010000128">
    <property type="protein sequence ID" value="KAK3803434.1"/>
    <property type="molecule type" value="Genomic_DNA"/>
</dbReference>
<reference evidence="1" key="1">
    <citation type="journal article" date="2023" name="G3 (Bethesda)">
        <title>A reference genome for the long-term kleptoplast-retaining sea slug Elysia crispata morphotype clarki.</title>
        <authorList>
            <person name="Eastman K.E."/>
            <person name="Pendleton A.L."/>
            <person name="Shaikh M.A."/>
            <person name="Suttiyut T."/>
            <person name="Ogas R."/>
            <person name="Tomko P."/>
            <person name="Gavelis G."/>
            <person name="Widhalm J.R."/>
            <person name="Wisecaver J.H."/>
        </authorList>
    </citation>
    <scope>NUCLEOTIDE SEQUENCE</scope>
    <source>
        <strain evidence="1">ECLA1</strain>
    </source>
</reference>
<evidence type="ECO:0000313" key="1">
    <source>
        <dbReference type="EMBL" id="KAK3803434.1"/>
    </source>
</evidence>
<organism evidence="1 2">
    <name type="scientific">Elysia crispata</name>
    <name type="common">lettuce slug</name>
    <dbReference type="NCBI Taxonomy" id="231223"/>
    <lineage>
        <taxon>Eukaryota</taxon>
        <taxon>Metazoa</taxon>
        <taxon>Spiralia</taxon>
        <taxon>Lophotrochozoa</taxon>
        <taxon>Mollusca</taxon>
        <taxon>Gastropoda</taxon>
        <taxon>Heterobranchia</taxon>
        <taxon>Euthyneura</taxon>
        <taxon>Panpulmonata</taxon>
        <taxon>Sacoglossa</taxon>
        <taxon>Placobranchoidea</taxon>
        <taxon>Plakobranchidae</taxon>
        <taxon>Elysia</taxon>
    </lineage>
</organism>
<protein>
    <submittedName>
        <fullName evidence="1">Uncharacterized protein</fullName>
    </submittedName>
</protein>
<keyword evidence="2" id="KW-1185">Reference proteome</keyword>
<name>A0AAE1BCG2_9GAST</name>